<gene>
    <name evidence="1" type="ORF">MGN01_36220</name>
</gene>
<organism evidence="1 2">
    <name type="scientific">Methylobacterium gnaphalii</name>
    <dbReference type="NCBI Taxonomy" id="1010610"/>
    <lineage>
        <taxon>Bacteria</taxon>
        <taxon>Pseudomonadati</taxon>
        <taxon>Pseudomonadota</taxon>
        <taxon>Alphaproteobacteria</taxon>
        <taxon>Hyphomicrobiales</taxon>
        <taxon>Methylobacteriaceae</taxon>
        <taxon>Methylobacterium</taxon>
    </lineage>
</organism>
<dbReference type="Proteomes" id="UP000321750">
    <property type="component" value="Unassembled WGS sequence"/>
</dbReference>
<accession>A0A512JP93</accession>
<protein>
    <recommendedName>
        <fullName evidence="3">DNA primase/nucleoside triphosphatase C-terminal domain-containing protein</fullName>
    </recommendedName>
</protein>
<dbReference type="AlphaFoldDB" id="A0A512JP93"/>
<name>A0A512JP93_9HYPH</name>
<evidence type="ECO:0000313" key="2">
    <source>
        <dbReference type="Proteomes" id="UP000321750"/>
    </source>
</evidence>
<evidence type="ECO:0000313" key="1">
    <source>
        <dbReference type="EMBL" id="GEP11777.1"/>
    </source>
</evidence>
<comment type="caution">
    <text evidence="1">The sequence shown here is derived from an EMBL/GenBank/DDBJ whole genome shotgun (WGS) entry which is preliminary data.</text>
</comment>
<dbReference type="EMBL" id="BJZV01000023">
    <property type="protein sequence ID" value="GEP11777.1"/>
    <property type="molecule type" value="Genomic_DNA"/>
</dbReference>
<keyword evidence="2" id="KW-1185">Reference proteome</keyword>
<sequence>MIELSYMPGGKLLVSPHAITAIHLSPIATAAEPSSLIYMGDRSFCVAGTPDQVRASLYPKPAEKNDETVAQFIEANTISGGGETVTVADFYDSYRRWCDENGLDDLYRRQLVAEMQRLGFPVRNGSARFFAGIGLRCWKRESKR</sequence>
<evidence type="ECO:0008006" key="3">
    <source>
        <dbReference type="Google" id="ProtNLM"/>
    </source>
</evidence>
<dbReference type="RefSeq" id="WP_147048190.1">
    <property type="nucleotide sequence ID" value="NZ_BJZV01000023.1"/>
</dbReference>
<reference evidence="1 2" key="1">
    <citation type="submission" date="2019-07" db="EMBL/GenBank/DDBJ databases">
        <title>Whole genome shotgun sequence of Methylobacterium gnaphalii NBRC 107716.</title>
        <authorList>
            <person name="Hosoyama A."/>
            <person name="Uohara A."/>
            <person name="Ohji S."/>
            <person name="Ichikawa N."/>
        </authorList>
    </citation>
    <scope>NUCLEOTIDE SEQUENCE [LARGE SCALE GENOMIC DNA]</scope>
    <source>
        <strain evidence="1 2">NBRC 107716</strain>
    </source>
</reference>
<dbReference type="OrthoDB" id="9808959at2"/>
<proteinExistence type="predicted"/>